<keyword evidence="1" id="KW-0732">Signal</keyword>
<feature type="signal peptide" evidence="1">
    <location>
        <begin position="1"/>
        <end position="22"/>
    </location>
</feature>
<organism evidence="2 3">
    <name type="scientific">Cristinia sonorae</name>
    <dbReference type="NCBI Taxonomy" id="1940300"/>
    <lineage>
        <taxon>Eukaryota</taxon>
        <taxon>Fungi</taxon>
        <taxon>Dikarya</taxon>
        <taxon>Basidiomycota</taxon>
        <taxon>Agaricomycotina</taxon>
        <taxon>Agaricomycetes</taxon>
        <taxon>Agaricomycetidae</taxon>
        <taxon>Agaricales</taxon>
        <taxon>Pleurotineae</taxon>
        <taxon>Stephanosporaceae</taxon>
        <taxon>Cristinia</taxon>
    </lineage>
</organism>
<proteinExistence type="predicted"/>
<reference evidence="2" key="1">
    <citation type="journal article" date="2021" name="New Phytol.">
        <title>Evolutionary innovations through gain and loss of genes in the ectomycorrhizal Boletales.</title>
        <authorList>
            <person name="Wu G."/>
            <person name="Miyauchi S."/>
            <person name="Morin E."/>
            <person name="Kuo A."/>
            <person name="Drula E."/>
            <person name="Varga T."/>
            <person name="Kohler A."/>
            <person name="Feng B."/>
            <person name="Cao Y."/>
            <person name="Lipzen A."/>
            <person name="Daum C."/>
            <person name="Hundley H."/>
            <person name="Pangilinan J."/>
            <person name="Johnson J."/>
            <person name="Barry K."/>
            <person name="LaButti K."/>
            <person name="Ng V."/>
            <person name="Ahrendt S."/>
            <person name="Min B."/>
            <person name="Choi I.G."/>
            <person name="Park H."/>
            <person name="Plett J.M."/>
            <person name="Magnuson J."/>
            <person name="Spatafora J.W."/>
            <person name="Nagy L.G."/>
            <person name="Henrissat B."/>
            <person name="Grigoriev I.V."/>
            <person name="Yang Z.L."/>
            <person name="Xu J."/>
            <person name="Martin F.M."/>
        </authorList>
    </citation>
    <scope>NUCLEOTIDE SEQUENCE</scope>
    <source>
        <strain evidence="2">KKN 215</strain>
    </source>
</reference>
<name>A0A8K0UTB5_9AGAR</name>
<dbReference type="AlphaFoldDB" id="A0A8K0UTB5"/>
<evidence type="ECO:0000313" key="2">
    <source>
        <dbReference type="EMBL" id="KAH8102143.1"/>
    </source>
</evidence>
<comment type="caution">
    <text evidence="2">The sequence shown here is derived from an EMBL/GenBank/DDBJ whole genome shotgun (WGS) entry which is preliminary data.</text>
</comment>
<evidence type="ECO:0000313" key="3">
    <source>
        <dbReference type="Proteomes" id="UP000813824"/>
    </source>
</evidence>
<protein>
    <submittedName>
        <fullName evidence="2">Uncharacterized protein</fullName>
    </submittedName>
</protein>
<evidence type="ECO:0000256" key="1">
    <source>
        <dbReference type="SAM" id="SignalP"/>
    </source>
</evidence>
<dbReference type="OrthoDB" id="3178264at2759"/>
<dbReference type="Proteomes" id="UP000813824">
    <property type="component" value="Unassembled WGS sequence"/>
</dbReference>
<sequence>MFARLATIFTTLVLLGAALVGAAPTDMHMHYARQIGNLQCNLDRLKIVGDIFAASQTTKTLTKQLSADANGSSLISTVNDGLNQASSGIGEIAVALFTGQKAPAASRDQVESGLNSAFTAVNSITSENAAVTNNVNKLKTQLQAAGSAGDGVLANCK</sequence>
<feature type="chain" id="PRO_5035475322" evidence="1">
    <location>
        <begin position="23"/>
        <end position="157"/>
    </location>
</feature>
<gene>
    <name evidence="2" type="ORF">BXZ70DRAFT_55412</name>
</gene>
<dbReference type="EMBL" id="JAEVFJ010000010">
    <property type="protein sequence ID" value="KAH8102143.1"/>
    <property type="molecule type" value="Genomic_DNA"/>
</dbReference>
<accession>A0A8K0UTB5</accession>
<keyword evidence="3" id="KW-1185">Reference proteome</keyword>